<evidence type="ECO:0000313" key="2">
    <source>
        <dbReference type="EMBL" id="MBV7391610.1"/>
    </source>
</evidence>
<evidence type="ECO:0000313" key="3">
    <source>
        <dbReference type="Proteomes" id="UP000774130"/>
    </source>
</evidence>
<feature type="transmembrane region" description="Helical" evidence="1">
    <location>
        <begin position="20"/>
        <end position="40"/>
    </location>
</feature>
<organism evidence="2 3">
    <name type="scientific">Enterococcus alishanensis</name>
    <dbReference type="NCBI Taxonomy" id="1303817"/>
    <lineage>
        <taxon>Bacteria</taxon>
        <taxon>Bacillati</taxon>
        <taxon>Bacillota</taxon>
        <taxon>Bacilli</taxon>
        <taxon>Lactobacillales</taxon>
        <taxon>Enterococcaceae</taxon>
        <taxon>Enterococcus</taxon>
    </lineage>
</organism>
<feature type="transmembrane region" description="Helical" evidence="1">
    <location>
        <begin position="298"/>
        <end position="319"/>
    </location>
</feature>
<dbReference type="Proteomes" id="UP000774130">
    <property type="component" value="Unassembled WGS sequence"/>
</dbReference>
<feature type="transmembrane region" description="Helical" evidence="1">
    <location>
        <begin position="506"/>
        <end position="529"/>
    </location>
</feature>
<evidence type="ECO:0008006" key="4">
    <source>
        <dbReference type="Google" id="ProtNLM"/>
    </source>
</evidence>
<keyword evidence="1" id="KW-0812">Transmembrane</keyword>
<keyword evidence="1" id="KW-1133">Transmembrane helix</keyword>
<feature type="transmembrane region" description="Helical" evidence="1">
    <location>
        <begin position="194"/>
        <end position="212"/>
    </location>
</feature>
<feature type="transmembrane region" description="Helical" evidence="1">
    <location>
        <begin position="164"/>
        <end position="187"/>
    </location>
</feature>
<feature type="transmembrane region" description="Helical" evidence="1">
    <location>
        <begin position="126"/>
        <end position="152"/>
    </location>
</feature>
<sequence length="535" mass="59002">MTNGSHTIYLLKANIRQNLFRHLLWLVILVGMFAAMAGQFNNLFGTTAEITTIMTTLKTPALVSLFGEVTATKPYTTADVFSSEMVIFMGMFMIFMNISLAVRNTRSQEDSGLLEMIRSRKVGRVAPIYATLIEILIINSLMGGLFILSLAVGKLNGATIAGDVLMGVSFAVIGILFGCISIFLAQLTSSSRGAYFFSYGLFGIFYLLRMLTDMTNPKYTWLSPVGWIQKTEIYTNNNWLPIFVMVFSSFICLFAGIKIASRRDIGSGIFTPHSGRSQASWFLNSPLRLLLKIERNSMLGWMLGGLILGAAYGSVFNSIGDIIGTNPTYKKILGVSAINDANRDLLLNYLNMLALFFVAIAAISGLIVIFRLNSDEKKGYLEILHSKAISKTKLANSYFLIGIGLSSCVFILTLSGAFFIGNATISEPLALKYFWQMLIGYLPTVLFFIGIGIFFCGVAPKLSLIAWLYLLAGLLMKMFGPLLNLSEKFENFSPLGWMGKIPVEEVNYPLTVGLLAAFLVMITLSLIAYNKRDVI</sequence>
<protein>
    <recommendedName>
        <fullName evidence="4">ABC transporter permease</fullName>
    </recommendedName>
</protein>
<feature type="transmembrane region" description="Helical" evidence="1">
    <location>
        <begin position="85"/>
        <end position="105"/>
    </location>
</feature>
<dbReference type="EMBL" id="JAHUZB010000005">
    <property type="protein sequence ID" value="MBV7391610.1"/>
    <property type="molecule type" value="Genomic_DNA"/>
</dbReference>
<feature type="transmembrane region" description="Helical" evidence="1">
    <location>
        <begin position="464"/>
        <end position="486"/>
    </location>
</feature>
<feature type="transmembrane region" description="Helical" evidence="1">
    <location>
        <begin position="394"/>
        <end position="421"/>
    </location>
</feature>
<keyword evidence="1" id="KW-0472">Membrane</keyword>
<accession>A0ABS6TFB5</accession>
<comment type="caution">
    <text evidence="2">The sequence shown here is derived from an EMBL/GenBank/DDBJ whole genome shotgun (WGS) entry which is preliminary data.</text>
</comment>
<reference evidence="2 3" key="1">
    <citation type="submission" date="2021-06" db="EMBL/GenBank/DDBJ databases">
        <title>Enterococcus alishanensis sp. nov., a novel lactic acid bacterium isolated from fresh coffee beans.</title>
        <authorList>
            <person name="Chen Y.-S."/>
        </authorList>
    </citation>
    <scope>NUCLEOTIDE SEQUENCE [LARGE SCALE GENOMIC DNA]</scope>
    <source>
        <strain evidence="2 3">ALS3</strain>
    </source>
</reference>
<gene>
    <name evidence="2" type="ORF">KUA55_13050</name>
</gene>
<feature type="transmembrane region" description="Helical" evidence="1">
    <location>
        <begin position="433"/>
        <end position="457"/>
    </location>
</feature>
<name>A0ABS6TFB5_9ENTE</name>
<feature type="transmembrane region" description="Helical" evidence="1">
    <location>
        <begin position="239"/>
        <end position="257"/>
    </location>
</feature>
<dbReference type="RefSeq" id="WP_218326820.1">
    <property type="nucleotide sequence ID" value="NZ_JAHUZB010000005.1"/>
</dbReference>
<feature type="transmembrane region" description="Helical" evidence="1">
    <location>
        <begin position="349"/>
        <end position="373"/>
    </location>
</feature>
<keyword evidence="3" id="KW-1185">Reference proteome</keyword>
<proteinExistence type="predicted"/>
<evidence type="ECO:0000256" key="1">
    <source>
        <dbReference type="SAM" id="Phobius"/>
    </source>
</evidence>